<protein>
    <submittedName>
        <fullName evidence="2">Uncharacterized protein</fullName>
    </submittedName>
</protein>
<evidence type="ECO:0000256" key="1">
    <source>
        <dbReference type="SAM" id="MobiDB-lite"/>
    </source>
</evidence>
<feature type="region of interest" description="Disordered" evidence="1">
    <location>
        <begin position="144"/>
        <end position="177"/>
    </location>
</feature>
<sequence>MSLPRIFPASVFLPKIFLPSTLPTARPHVFKRAAGASAEQQASAQVRERGRKIEGRKNPSHNRCPVYHRSFQHPFSYPKFSYLQYSPPLVHTPSSTPPEHPRSSRPQRRSEREVGKLRLGRIPATTVAPFITNLSSIRFPIQNFPTFNTPHRSSTRLQARQRSIRGAASLSARPRER</sequence>
<gene>
    <name evidence="2" type="ORF">Enr13x_72490</name>
</gene>
<accession>A0A518I2K3</accession>
<evidence type="ECO:0000313" key="3">
    <source>
        <dbReference type="Proteomes" id="UP000319004"/>
    </source>
</evidence>
<organism evidence="2 3">
    <name type="scientific">Stieleria neptunia</name>
    <dbReference type="NCBI Taxonomy" id="2527979"/>
    <lineage>
        <taxon>Bacteria</taxon>
        <taxon>Pseudomonadati</taxon>
        <taxon>Planctomycetota</taxon>
        <taxon>Planctomycetia</taxon>
        <taxon>Pirellulales</taxon>
        <taxon>Pirellulaceae</taxon>
        <taxon>Stieleria</taxon>
    </lineage>
</organism>
<dbReference type="EMBL" id="CP037423">
    <property type="protein sequence ID" value="QDV47340.1"/>
    <property type="molecule type" value="Genomic_DNA"/>
</dbReference>
<dbReference type="AlphaFoldDB" id="A0A518I2K3"/>
<dbReference type="Proteomes" id="UP000319004">
    <property type="component" value="Chromosome"/>
</dbReference>
<evidence type="ECO:0000313" key="2">
    <source>
        <dbReference type="EMBL" id="QDV47340.1"/>
    </source>
</evidence>
<feature type="compositionally biased region" description="Low complexity" evidence="1">
    <location>
        <begin position="33"/>
        <end position="45"/>
    </location>
</feature>
<reference evidence="2 3" key="1">
    <citation type="submission" date="2019-03" db="EMBL/GenBank/DDBJ databases">
        <title>Deep-cultivation of Planctomycetes and their phenomic and genomic characterization uncovers novel biology.</title>
        <authorList>
            <person name="Wiegand S."/>
            <person name="Jogler M."/>
            <person name="Boedeker C."/>
            <person name="Pinto D."/>
            <person name="Vollmers J."/>
            <person name="Rivas-Marin E."/>
            <person name="Kohn T."/>
            <person name="Peeters S.H."/>
            <person name="Heuer A."/>
            <person name="Rast P."/>
            <person name="Oberbeckmann S."/>
            <person name="Bunk B."/>
            <person name="Jeske O."/>
            <person name="Meyerdierks A."/>
            <person name="Storesund J.E."/>
            <person name="Kallscheuer N."/>
            <person name="Luecker S."/>
            <person name="Lage O.M."/>
            <person name="Pohl T."/>
            <person name="Merkel B.J."/>
            <person name="Hornburger P."/>
            <person name="Mueller R.-W."/>
            <person name="Bruemmer F."/>
            <person name="Labrenz M."/>
            <person name="Spormann A.M."/>
            <person name="Op den Camp H."/>
            <person name="Overmann J."/>
            <person name="Amann R."/>
            <person name="Jetten M.S.M."/>
            <person name="Mascher T."/>
            <person name="Medema M.H."/>
            <person name="Devos D.P."/>
            <person name="Kaster A.-K."/>
            <person name="Ovreas L."/>
            <person name="Rohde M."/>
            <person name="Galperin M.Y."/>
            <person name="Jogler C."/>
        </authorList>
    </citation>
    <scope>NUCLEOTIDE SEQUENCE [LARGE SCALE GENOMIC DNA]</scope>
    <source>
        <strain evidence="2 3">Enr13</strain>
    </source>
</reference>
<name>A0A518I2K3_9BACT</name>
<feature type="compositionally biased region" description="Polar residues" evidence="1">
    <location>
        <begin position="144"/>
        <end position="161"/>
    </location>
</feature>
<feature type="compositionally biased region" description="Basic and acidic residues" evidence="1">
    <location>
        <begin position="46"/>
        <end position="57"/>
    </location>
</feature>
<feature type="region of interest" description="Disordered" evidence="1">
    <location>
        <begin position="33"/>
        <end position="64"/>
    </location>
</feature>
<keyword evidence="3" id="KW-1185">Reference proteome</keyword>
<proteinExistence type="predicted"/>
<dbReference type="KEGG" id="snep:Enr13x_72490"/>
<feature type="region of interest" description="Disordered" evidence="1">
    <location>
        <begin position="88"/>
        <end position="118"/>
    </location>
</feature>